<dbReference type="InterPro" id="IPR036259">
    <property type="entry name" value="MFS_trans_sf"/>
</dbReference>
<organism evidence="8 9">
    <name type="scientific">Amycolatopsis albispora</name>
    <dbReference type="NCBI Taxonomy" id="1804986"/>
    <lineage>
        <taxon>Bacteria</taxon>
        <taxon>Bacillati</taxon>
        <taxon>Actinomycetota</taxon>
        <taxon>Actinomycetes</taxon>
        <taxon>Pseudonocardiales</taxon>
        <taxon>Pseudonocardiaceae</taxon>
        <taxon>Amycolatopsis</taxon>
    </lineage>
</organism>
<dbReference type="Gene3D" id="1.20.1250.20">
    <property type="entry name" value="MFS general substrate transporter like domains"/>
    <property type="match status" value="2"/>
</dbReference>
<feature type="transmembrane region" description="Helical" evidence="6">
    <location>
        <begin position="160"/>
        <end position="181"/>
    </location>
</feature>
<keyword evidence="5 6" id="KW-0472">Membrane</keyword>
<feature type="transmembrane region" description="Helical" evidence="6">
    <location>
        <begin position="323"/>
        <end position="344"/>
    </location>
</feature>
<feature type="transmembrane region" description="Helical" evidence="6">
    <location>
        <begin position="202"/>
        <end position="224"/>
    </location>
</feature>
<feature type="transmembrane region" description="Helical" evidence="6">
    <location>
        <begin position="356"/>
        <end position="375"/>
    </location>
</feature>
<feature type="domain" description="Major facilitator superfamily (MFS) profile" evidence="7">
    <location>
        <begin position="4"/>
        <end position="380"/>
    </location>
</feature>
<dbReference type="PANTHER" id="PTHR43124:SF3">
    <property type="entry name" value="CHLORAMPHENICOL EFFLUX PUMP RV0191"/>
    <property type="match status" value="1"/>
</dbReference>
<comment type="subcellular location">
    <subcellularLocation>
        <location evidence="1">Cell membrane</location>
        <topology evidence="1">Multi-pass membrane protein</topology>
    </subcellularLocation>
</comment>
<protein>
    <submittedName>
        <fullName evidence="8">Chloramphenicol efflux pump</fullName>
    </submittedName>
</protein>
<evidence type="ECO:0000313" key="8">
    <source>
        <dbReference type="EMBL" id="AXB48521.1"/>
    </source>
</evidence>
<feature type="transmembrane region" description="Helical" evidence="6">
    <location>
        <begin position="70"/>
        <end position="89"/>
    </location>
</feature>
<dbReference type="SUPFAM" id="SSF103473">
    <property type="entry name" value="MFS general substrate transporter"/>
    <property type="match status" value="1"/>
</dbReference>
<feature type="transmembrane region" description="Helical" evidence="6">
    <location>
        <begin position="38"/>
        <end position="63"/>
    </location>
</feature>
<keyword evidence="9" id="KW-1185">Reference proteome</keyword>
<dbReference type="Proteomes" id="UP000250434">
    <property type="component" value="Chromosome"/>
</dbReference>
<proteinExistence type="predicted"/>
<dbReference type="InterPro" id="IPR011701">
    <property type="entry name" value="MFS"/>
</dbReference>
<dbReference type="RefSeq" id="WP_113697627.1">
    <property type="nucleotide sequence ID" value="NZ_CP015163.1"/>
</dbReference>
<dbReference type="GO" id="GO:0022857">
    <property type="term" value="F:transmembrane transporter activity"/>
    <property type="evidence" value="ECO:0007669"/>
    <property type="project" value="InterPro"/>
</dbReference>
<dbReference type="NCBIfam" id="NF033135">
    <property type="entry name" value="cmx_cmrA"/>
    <property type="match status" value="1"/>
</dbReference>
<dbReference type="InterPro" id="IPR020846">
    <property type="entry name" value="MFS_dom"/>
</dbReference>
<dbReference type="Pfam" id="PF07690">
    <property type="entry name" value="MFS_1"/>
    <property type="match status" value="1"/>
</dbReference>
<dbReference type="PROSITE" id="PS50850">
    <property type="entry name" value="MFS"/>
    <property type="match status" value="1"/>
</dbReference>
<dbReference type="AlphaFoldDB" id="A0A344LKE7"/>
<dbReference type="EMBL" id="CP015163">
    <property type="protein sequence ID" value="AXB48521.1"/>
    <property type="molecule type" value="Genomic_DNA"/>
</dbReference>
<dbReference type="CDD" id="cd17324">
    <property type="entry name" value="MFS_NepI_like"/>
    <property type="match status" value="1"/>
</dbReference>
<keyword evidence="3 6" id="KW-0812">Transmembrane</keyword>
<dbReference type="KEGG" id="aab:A4R43_15435"/>
<evidence type="ECO:0000256" key="5">
    <source>
        <dbReference type="ARBA" id="ARBA00023136"/>
    </source>
</evidence>
<feature type="transmembrane region" description="Helical" evidence="6">
    <location>
        <begin position="95"/>
        <end position="116"/>
    </location>
</feature>
<gene>
    <name evidence="8" type="ORF">A4R43_15435</name>
</gene>
<sequence length="384" mass="39308">MPFAVYLLGLAVFAQGTSEFMLSGLIPAIATDLRVSVPAAGLLTSGFAVGMVVGAPLMAALSLRWPRRRALAIFLTTFVAVHIVGALTTSYEVLLATRVVGALANAGFWATALATANAMVPSNAKARATSIVVGGVTVACVAGVPAGAWLGQQWGWRSAFWAVALVSLPPLIAILRTIPAGRPDIAESGVRGELRSLRNPRLLVVLLVAALVNGATFCAFTYLAPLFTTDTGLSEGWVPALLALFGVGSFLGVTIGGRIGDTHPVPLLATGMVALIVGWSLFAMTAGNTFAVIVLVLVQGTLAFATGSTLISRVFYLAEEAPTLAGGFATAAFNVGAAVGPWLGGIAIGTGPGFRAPLWVSAALMVAAFAVALAAQGVRKRVRQ</sequence>
<feature type="transmembrane region" description="Helical" evidence="6">
    <location>
        <begin position="290"/>
        <end position="311"/>
    </location>
</feature>
<dbReference type="PANTHER" id="PTHR43124">
    <property type="entry name" value="PURINE EFFLUX PUMP PBUE"/>
    <property type="match status" value="1"/>
</dbReference>
<evidence type="ECO:0000256" key="4">
    <source>
        <dbReference type="ARBA" id="ARBA00022989"/>
    </source>
</evidence>
<dbReference type="GO" id="GO:0005886">
    <property type="term" value="C:plasma membrane"/>
    <property type="evidence" value="ECO:0007669"/>
    <property type="project" value="UniProtKB-SubCell"/>
</dbReference>
<name>A0A344LKE7_9PSEU</name>
<reference evidence="8 9" key="1">
    <citation type="submission" date="2016-04" db="EMBL/GenBank/DDBJ databases">
        <title>Complete genome sequence and analysis of deep-sea sediment isolate, Amycolatopsis sp. WP1.</title>
        <authorList>
            <person name="Wang H."/>
            <person name="Chen S."/>
            <person name="Wu Q."/>
        </authorList>
    </citation>
    <scope>NUCLEOTIDE SEQUENCE [LARGE SCALE GENOMIC DNA]</scope>
    <source>
        <strain evidence="8 9">WP1</strain>
    </source>
</reference>
<keyword evidence="2" id="KW-1003">Cell membrane</keyword>
<feature type="transmembrane region" description="Helical" evidence="6">
    <location>
        <begin position="265"/>
        <end position="284"/>
    </location>
</feature>
<evidence type="ECO:0000259" key="7">
    <source>
        <dbReference type="PROSITE" id="PS50850"/>
    </source>
</evidence>
<evidence type="ECO:0000256" key="1">
    <source>
        <dbReference type="ARBA" id="ARBA00004651"/>
    </source>
</evidence>
<evidence type="ECO:0000256" key="6">
    <source>
        <dbReference type="SAM" id="Phobius"/>
    </source>
</evidence>
<evidence type="ECO:0000256" key="3">
    <source>
        <dbReference type="ARBA" id="ARBA00022692"/>
    </source>
</evidence>
<accession>A0A344LKE7</accession>
<feature type="transmembrane region" description="Helical" evidence="6">
    <location>
        <begin position="236"/>
        <end position="253"/>
    </location>
</feature>
<keyword evidence="4 6" id="KW-1133">Transmembrane helix</keyword>
<evidence type="ECO:0000313" key="9">
    <source>
        <dbReference type="Proteomes" id="UP000250434"/>
    </source>
</evidence>
<dbReference type="InterPro" id="IPR050189">
    <property type="entry name" value="MFS_Efflux_Transporters"/>
</dbReference>
<dbReference type="OrthoDB" id="9814237at2"/>
<feature type="transmembrane region" description="Helical" evidence="6">
    <location>
        <begin position="128"/>
        <end position="148"/>
    </location>
</feature>
<evidence type="ECO:0000256" key="2">
    <source>
        <dbReference type="ARBA" id="ARBA00022475"/>
    </source>
</evidence>